<protein>
    <submittedName>
        <fullName evidence="2">Uncharacterized protein</fullName>
    </submittedName>
</protein>
<keyword evidence="3" id="KW-1185">Reference proteome</keyword>
<feature type="region of interest" description="Disordered" evidence="1">
    <location>
        <begin position="1"/>
        <end position="41"/>
    </location>
</feature>
<sequence>MSRCASNSTSLNQGSRRRCARGRGGGARALNACEKSGEDDDEKLFFEKKKEKSLDPHRCFATLAALCTAPTQSPTAGAQQQARSRYRRSSANRGERQPASVSVWENQKQKKKKKKKKNETRQESYPCGIVLALPVPRVTCCPDTQHRVSKEDH</sequence>
<feature type="compositionally biased region" description="Basic residues" evidence="1">
    <location>
        <begin position="109"/>
        <end position="118"/>
    </location>
</feature>
<dbReference type="InParanoid" id="A0A0D2WKH4"/>
<evidence type="ECO:0000313" key="3">
    <source>
        <dbReference type="Proteomes" id="UP000008743"/>
    </source>
</evidence>
<evidence type="ECO:0000256" key="1">
    <source>
        <dbReference type="SAM" id="MobiDB-lite"/>
    </source>
</evidence>
<organism evidence="2 3">
    <name type="scientific">Capsaspora owczarzaki (strain ATCC 30864)</name>
    <dbReference type="NCBI Taxonomy" id="595528"/>
    <lineage>
        <taxon>Eukaryota</taxon>
        <taxon>Filasterea</taxon>
        <taxon>Capsaspora</taxon>
    </lineage>
</organism>
<evidence type="ECO:0000313" key="2">
    <source>
        <dbReference type="EMBL" id="KJE90765.1"/>
    </source>
</evidence>
<proteinExistence type="predicted"/>
<feature type="compositionally biased region" description="Polar residues" evidence="1">
    <location>
        <begin position="1"/>
        <end position="13"/>
    </location>
</feature>
<feature type="region of interest" description="Disordered" evidence="1">
    <location>
        <begin position="70"/>
        <end position="126"/>
    </location>
</feature>
<gene>
    <name evidence="2" type="ORF">CAOG_009485</name>
</gene>
<accession>A0A0D2WKH4</accession>
<dbReference type="EMBL" id="KE346362">
    <property type="protein sequence ID" value="KJE90765.1"/>
    <property type="molecule type" value="Genomic_DNA"/>
</dbReference>
<dbReference type="AlphaFoldDB" id="A0A0D2WKH4"/>
<dbReference type="Proteomes" id="UP000008743">
    <property type="component" value="Unassembled WGS sequence"/>
</dbReference>
<name>A0A0D2WKH4_CAPO3</name>
<reference evidence="3" key="1">
    <citation type="submission" date="2011-02" db="EMBL/GenBank/DDBJ databases">
        <title>The Genome Sequence of Capsaspora owczarzaki ATCC 30864.</title>
        <authorList>
            <person name="Russ C."/>
            <person name="Cuomo C."/>
            <person name="Burger G."/>
            <person name="Gray M.W."/>
            <person name="Holland P.W.H."/>
            <person name="King N."/>
            <person name="Lang F.B.F."/>
            <person name="Roger A.J."/>
            <person name="Ruiz-Trillo I."/>
            <person name="Young S.K."/>
            <person name="Zeng Q."/>
            <person name="Gargeya S."/>
            <person name="Alvarado L."/>
            <person name="Berlin A."/>
            <person name="Chapman S.B."/>
            <person name="Chen Z."/>
            <person name="Freedman E."/>
            <person name="Gellesch M."/>
            <person name="Goldberg J."/>
            <person name="Griggs A."/>
            <person name="Gujja S."/>
            <person name="Heilman E."/>
            <person name="Heiman D."/>
            <person name="Howarth C."/>
            <person name="Mehta T."/>
            <person name="Neiman D."/>
            <person name="Pearson M."/>
            <person name="Roberts A."/>
            <person name="Saif S."/>
            <person name="Shea T."/>
            <person name="Shenoy N."/>
            <person name="Sisk P."/>
            <person name="Stolte C."/>
            <person name="Sykes S."/>
            <person name="White J."/>
            <person name="Yandava C."/>
            <person name="Haas B."/>
            <person name="Nusbaum C."/>
            <person name="Birren B."/>
        </authorList>
    </citation>
    <scope>NUCLEOTIDE SEQUENCE</scope>
    <source>
        <strain evidence="3">ATCC 30864</strain>
    </source>
</reference>